<evidence type="ECO:0000256" key="3">
    <source>
        <dbReference type="ARBA" id="ARBA00022989"/>
    </source>
</evidence>
<dbReference type="PANTHER" id="PTHR46895">
    <property type="entry name" value="PROTEIN CBG20548-RELATED"/>
    <property type="match status" value="1"/>
</dbReference>
<dbReference type="GO" id="GO:0016020">
    <property type="term" value="C:membrane"/>
    <property type="evidence" value="ECO:0007669"/>
    <property type="project" value="UniProtKB-SubCell"/>
</dbReference>
<dbReference type="AlphaFoldDB" id="A0A0N4U4K4"/>
<dbReference type="EMBL" id="UYYG01001154">
    <property type="protein sequence ID" value="VDN56107.1"/>
    <property type="molecule type" value="Genomic_DNA"/>
</dbReference>
<feature type="transmembrane region" description="Helical" evidence="5">
    <location>
        <begin position="145"/>
        <end position="168"/>
    </location>
</feature>
<sequence>MHSSTLHDENNLMHETSTEIPNFKNLKKALTEKWTYNSSHKGRKSFTYNTFIEFGDIIDIFEQLFQEYEKSSVSLMKIRNLKLFILLFGCDAYFFQWEQWNIPGKVTEKVWKDARNSNAKCVIAVCADRLIGIRKPLIAKKQWQWYWTPMVISSIVVLTGFACLYQHFQYHCLVRSYCWGTQIYSKCLPINKKGNWFGNRTNPYSKSFRNFLDASVMLNVITMILLPIFLLTLFNTLLLLTLHNRNRFLVTTHICNNRFSTKHGLRQKRATTARHKTEQRVTLAVALIVTVFTITNGPSAIYHLLQIVYPSLASYNLTLTCNTLVIYGKACNFILFCSSSKHFRNRLYRLTQRNMERQISKILESKIGRRFSKLSLTRKCVSATVTDGDYSTPTGHLHYNYSSHRQSAPVTLRHSTIISCEERKKPSHTALFV</sequence>
<evidence type="ECO:0000313" key="7">
    <source>
        <dbReference type="EMBL" id="VDN56107.1"/>
    </source>
</evidence>
<dbReference type="Proteomes" id="UP000038040">
    <property type="component" value="Unplaced"/>
</dbReference>
<protein>
    <submittedName>
        <fullName evidence="10">G_PROTEIN_RECEP_F1_2 domain-containing protein</fullName>
    </submittedName>
</protein>
<feature type="domain" description="G-protein coupled receptors family 1 profile" evidence="6">
    <location>
        <begin position="122"/>
        <end position="336"/>
    </location>
</feature>
<dbReference type="InterPro" id="IPR017452">
    <property type="entry name" value="GPCR_Rhodpsn_7TM"/>
</dbReference>
<evidence type="ECO:0000256" key="2">
    <source>
        <dbReference type="ARBA" id="ARBA00022692"/>
    </source>
</evidence>
<dbReference type="Gene3D" id="1.20.1070.10">
    <property type="entry name" value="Rhodopsin 7-helix transmembrane proteins"/>
    <property type="match status" value="1"/>
</dbReference>
<feature type="transmembrane region" description="Helical" evidence="5">
    <location>
        <begin position="281"/>
        <end position="305"/>
    </location>
</feature>
<organism evidence="8 10">
    <name type="scientific">Dracunculus medinensis</name>
    <name type="common">Guinea worm</name>
    <dbReference type="NCBI Taxonomy" id="318479"/>
    <lineage>
        <taxon>Eukaryota</taxon>
        <taxon>Metazoa</taxon>
        <taxon>Ecdysozoa</taxon>
        <taxon>Nematoda</taxon>
        <taxon>Chromadorea</taxon>
        <taxon>Rhabditida</taxon>
        <taxon>Spirurina</taxon>
        <taxon>Dracunculoidea</taxon>
        <taxon>Dracunculidae</taxon>
        <taxon>Dracunculus</taxon>
    </lineage>
</organism>
<accession>A0A0N4U4K4</accession>
<name>A0A0N4U4K4_DRAME</name>
<keyword evidence="2 5" id="KW-0812">Transmembrane</keyword>
<keyword evidence="3 5" id="KW-1133">Transmembrane helix</keyword>
<dbReference type="PROSITE" id="PS50262">
    <property type="entry name" value="G_PROTEIN_RECEP_F1_2"/>
    <property type="match status" value="1"/>
</dbReference>
<dbReference type="STRING" id="318479.A0A0N4U4K4"/>
<dbReference type="WBParaSite" id="DME_0000172001-mRNA-1">
    <property type="protein sequence ID" value="DME_0000172001-mRNA-1"/>
    <property type="gene ID" value="DME_0000172001"/>
</dbReference>
<evidence type="ECO:0000256" key="1">
    <source>
        <dbReference type="ARBA" id="ARBA00004370"/>
    </source>
</evidence>
<reference evidence="7 9" key="2">
    <citation type="submission" date="2018-11" db="EMBL/GenBank/DDBJ databases">
        <authorList>
            <consortium name="Pathogen Informatics"/>
        </authorList>
    </citation>
    <scope>NUCLEOTIDE SEQUENCE [LARGE SCALE GENOMIC DNA]</scope>
</reference>
<dbReference type="PANTHER" id="PTHR46895:SF4">
    <property type="entry name" value="G-PROTEIN COUPLED RECEPTORS FAMILY 1 PROFILE DOMAIN-CONTAINING PROTEIN"/>
    <property type="match status" value="1"/>
</dbReference>
<dbReference type="OrthoDB" id="10011262at2759"/>
<gene>
    <name evidence="7" type="ORF">DME_LOCUS6080</name>
</gene>
<proteinExistence type="predicted"/>
<evidence type="ECO:0000256" key="5">
    <source>
        <dbReference type="SAM" id="Phobius"/>
    </source>
</evidence>
<evidence type="ECO:0000259" key="6">
    <source>
        <dbReference type="PROSITE" id="PS50262"/>
    </source>
</evidence>
<evidence type="ECO:0000313" key="9">
    <source>
        <dbReference type="Proteomes" id="UP000274756"/>
    </source>
</evidence>
<evidence type="ECO:0000313" key="8">
    <source>
        <dbReference type="Proteomes" id="UP000038040"/>
    </source>
</evidence>
<evidence type="ECO:0000313" key="10">
    <source>
        <dbReference type="WBParaSite" id="DME_0000172001-mRNA-1"/>
    </source>
</evidence>
<comment type="subcellular location">
    <subcellularLocation>
        <location evidence="1">Membrane</location>
    </subcellularLocation>
</comment>
<dbReference type="Proteomes" id="UP000274756">
    <property type="component" value="Unassembled WGS sequence"/>
</dbReference>
<keyword evidence="4 5" id="KW-0472">Membrane</keyword>
<reference evidence="10" key="1">
    <citation type="submission" date="2017-02" db="UniProtKB">
        <authorList>
            <consortium name="WormBaseParasite"/>
        </authorList>
    </citation>
    <scope>IDENTIFICATION</scope>
</reference>
<dbReference type="SUPFAM" id="SSF81321">
    <property type="entry name" value="Family A G protein-coupled receptor-like"/>
    <property type="match status" value="1"/>
</dbReference>
<feature type="transmembrane region" description="Helical" evidence="5">
    <location>
        <begin position="317"/>
        <end position="337"/>
    </location>
</feature>
<keyword evidence="9" id="KW-1185">Reference proteome</keyword>
<evidence type="ECO:0000256" key="4">
    <source>
        <dbReference type="ARBA" id="ARBA00023136"/>
    </source>
</evidence>
<feature type="transmembrane region" description="Helical" evidence="5">
    <location>
        <begin position="216"/>
        <end position="240"/>
    </location>
</feature>